<gene>
    <name evidence="7" type="ORF">SAMN05444007_102144</name>
</gene>
<keyword evidence="4" id="KW-0472">Membrane</keyword>
<dbReference type="PANTHER" id="PTHR43179">
    <property type="entry name" value="RHAMNOSYLTRANSFERASE WBBL"/>
    <property type="match status" value="1"/>
</dbReference>
<dbReference type="InterPro" id="IPR029044">
    <property type="entry name" value="Nucleotide-diphossugar_trans"/>
</dbReference>
<dbReference type="SUPFAM" id="SSF53448">
    <property type="entry name" value="Nucleotide-diphospho-sugar transferases"/>
    <property type="match status" value="1"/>
</dbReference>
<evidence type="ECO:0000259" key="5">
    <source>
        <dbReference type="Pfam" id="PF00535"/>
    </source>
</evidence>
<evidence type="ECO:0000259" key="6">
    <source>
        <dbReference type="Pfam" id="PF02709"/>
    </source>
</evidence>
<accession>A0A1H6SU75</accession>
<keyword evidence="4" id="KW-1133">Transmembrane helix</keyword>
<sequence>MVWFRVKSLSWMQGVRNRPPFAASRMRDAQEDLDFAVKACLRFGARPPRFLPENPLSSFEDLPQPAADPDLPGPGAVGLVLIGRNEGARLVRALEAATGQANRIVYVDSGSRDGSVTAARAAGVAVVELDPACPFNAARGRNAGYAELMQGDERPEFVQFIDGDCQLEPGWIERAVAHLHTGPGLGLVTGWRSEVAPEASIYNRICDHEWHRPAGPITTCGGDMMVRATAFEQVGGFDETVIAAEDDEFCLRLAGKGWRLERLPSPMTRHDAGMTRFSEWWRRAERAGHGFAQVGRMHPGHFRAERRRVIVFGLLLPLLALSGIWFAPALLLASALYALSFLRAWQGLRRDGLPVVEAAHQALFLVASKFPNLVGMIRYAAHRLRRHAPRIIEYQ</sequence>
<evidence type="ECO:0000256" key="1">
    <source>
        <dbReference type="ARBA" id="ARBA00006739"/>
    </source>
</evidence>
<dbReference type="Gene3D" id="3.90.550.10">
    <property type="entry name" value="Spore Coat Polysaccharide Biosynthesis Protein SpsA, Chain A"/>
    <property type="match status" value="1"/>
</dbReference>
<keyword evidence="8" id="KW-1185">Reference proteome</keyword>
<dbReference type="AlphaFoldDB" id="A0A1H6SU75"/>
<evidence type="ECO:0000313" key="7">
    <source>
        <dbReference type="EMBL" id="SEI69324.1"/>
    </source>
</evidence>
<dbReference type="InterPro" id="IPR027791">
    <property type="entry name" value="Galactosyl_T_C"/>
</dbReference>
<dbReference type="Pfam" id="PF02709">
    <property type="entry name" value="Glyco_transf_7C"/>
    <property type="match status" value="1"/>
</dbReference>
<reference evidence="7 8" key="1">
    <citation type="submission" date="2016-10" db="EMBL/GenBank/DDBJ databases">
        <authorList>
            <person name="de Groot N.N."/>
        </authorList>
    </citation>
    <scope>NUCLEOTIDE SEQUENCE [LARGE SCALE GENOMIC DNA]</scope>
    <source>
        <strain evidence="7 8">DSM 29340</strain>
    </source>
</reference>
<evidence type="ECO:0000313" key="8">
    <source>
        <dbReference type="Proteomes" id="UP000199379"/>
    </source>
</evidence>
<dbReference type="EMBL" id="FNYD01000002">
    <property type="protein sequence ID" value="SEI69324.1"/>
    <property type="molecule type" value="Genomic_DNA"/>
</dbReference>
<name>A0A1H6SU75_9RHOB</name>
<organism evidence="7 8">
    <name type="scientific">Cribrihabitans marinus</name>
    <dbReference type="NCBI Taxonomy" id="1227549"/>
    <lineage>
        <taxon>Bacteria</taxon>
        <taxon>Pseudomonadati</taxon>
        <taxon>Pseudomonadota</taxon>
        <taxon>Alphaproteobacteria</taxon>
        <taxon>Rhodobacterales</taxon>
        <taxon>Paracoccaceae</taxon>
        <taxon>Cribrihabitans</taxon>
    </lineage>
</organism>
<keyword evidence="4" id="KW-0812">Transmembrane</keyword>
<feature type="transmembrane region" description="Helical" evidence="4">
    <location>
        <begin position="309"/>
        <end position="342"/>
    </location>
</feature>
<evidence type="ECO:0000256" key="2">
    <source>
        <dbReference type="ARBA" id="ARBA00022676"/>
    </source>
</evidence>
<dbReference type="PANTHER" id="PTHR43179:SF12">
    <property type="entry name" value="GALACTOFURANOSYLTRANSFERASE GLFT2"/>
    <property type="match status" value="1"/>
</dbReference>
<dbReference type="Pfam" id="PF00535">
    <property type="entry name" value="Glycos_transf_2"/>
    <property type="match status" value="1"/>
</dbReference>
<keyword evidence="2" id="KW-0328">Glycosyltransferase</keyword>
<dbReference type="STRING" id="1227549.SAMN05444007_102144"/>
<proteinExistence type="inferred from homology"/>
<dbReference type="GO" id="GO:0016757">
    <property type="term" value="F:glycosyltransferase activity"/>
    <property type="evidence" value="ECO:0007669"/>
    <property type="project" value="UniProtKB-KW"/>
</dbReference>
<dbReference type="Proteomes" id="UP000199379">
    <property type="component" value="Unassembled WGS sequence"/>
</dbReference>
<comment type="similarity">
    <text evidence="1">Belongs to the glycosyltransferase 2 family.</text>
</comment>
<evidence type="ECO:0000256" key="3">
    <source>
        <dbReference type="ARBA" id="ARBA00022679"/>
    </source>
</evidence>
<feature type="domain" description="Galactosyltransferase C-terminal" evidence="6">
    <location>
        <begin position="217"/>
        <end position="265"/>
    </location>
</feature>
<dbReference type="InterPro" id="IPR001173">
    <property type="entry name" value="Glyco_trans_2-like"/>
</dbReference>
<keyword evidence="3 7" id="KW-0808">Transferase</keyword>
<protein>
    <submittedName>
        <fullName evidence="7">Glycosyltransferase, GT2 family</fullName>
    </submittedName>
</protein>
<evidence type="ECO:0000256" key="4">
    <source>
        <dbReference type="SAM" id="Phobius"/>
    </source>
</evidence>
<feature type="domain" description="Glycosyltransferase 2-like" evidence="5">
    <location>
        <begin position="84"/>
        <end position="189"/>
    </location>
</feature>